<dbReference type="Proteomes" id="UP000276991">
    <property type="component" value="Unassembled WGS sequence"/>
</dbReference>
<dbReference type="OrthoDB" id="10369739at2759"/>
<gene>
    <name evidence="1" type="ORF">NAV_LOCUS5963</name>
</gene>
<evidence type="ECO:0000313" key="1">
    <source>
        <dbReference type="EMBL" id="VBB31172.1"/>
    </source>
</evidence>
<evidence type="ECO:0000313" key="2">
    <source>
        <dbReference type="Proteomes" id="UP000276991"/>
    </source>
</evidence>
<reference evidence="1 2" key="1">
    <citation type="submission" date="2018-08" db="EMBL/GenBank/DDBJ databases">
        <authorList>
            <person name="Laetsch R D."/>
            <person name="Stevens L."/>
            <person name="Kumar S."/>
            <person name="Blaxter L. M."/>
        </authorList>
    </citation>
    <scope>NUCLEOTIDE SEQUENCE [LARGE SCALE GENOMIC DNA]</scope>
</reference>
<accession>A0A498SJF5</accession>
<name>A0A498SJF5_ACAVI</name>
<protein>
    <submittedName>
        <fullName evidence="1">Uncharacterized protein</fullName>
    </submittedName>
</protein>
<keyword evidence="2" id="KW-1185">Reference proteome</keyword>
<organism evidence="1 2">
    <name type="scientific">Acanthocheilonema viteae</name>
    <name type="common">Filarial nematode worm</name>
    <name type="synonym">Dipetalonema viteae</name>
    <dbReference type="NCBI Taxonomy" id="6277"/>
    <lineage>
        <taxon>Eukaryota</taxon>
        <taxon>Metazoa</taxon>
        <taxon>Ecdysozoa</taxon>
        <taxon>Nematoda</taxon>
        <taxon>Chromadorea</taxon>
        <taxon>Rhabditida</taxon>
        <taxon>Spirurina</taxon>
        <taxon>Spiruromorpha</taxon>
        <taxon>Filarioidea</taxon>
        <taxon>Onchocercidae</taxon>
        <taxon>Acanthocheilonema</taxon>
    </lineage>
</organism>
<proteinExistence type="predicted"/>
<dbReference type="STRING" id="6277.A0A498SJF5"/>
<dbReference type="AlphaFoldDB" id="A0A498SJF5"/>
<sequence length="83" mass="9717">MDYLGQTEKFHWRPQFLMVVTAAGFSFQQNGISDEMILAEARTNIDIDYEDWEVVRNEGNSKVLRRLRADTGLYEFRCSGSYE</sequence>
<dbReference type="EMBL" id="UPTC01001131">
    <property type="protein sequence ID" value="VBB31172.1"/>
    <property type="molecule type" value="Genomic_DNA"/>
</dbReference>